<evidence type="ECO:0000313" key="2">
    <source>
        <dbReference type="Proteomes" id="UP001153269"/>
    </source>
</evidence>
<comment type="caution">
    <text evidence="1">The sequence shown here is derived from an EMBL/GenBank/DDBJ whole genome shotgun (WGS) entry which is preliminary data.</text>
</comment>
<dbReference type="Proteomes" id="UP001153269">
    <property type="component" value="Unassembled WGS sequence"/>
</dbReference>
<accession>A0A9N7TLR6</accession>
<gene>
    <name evidence="1" type="ORF">PLEPLA_LOCUS2881</name>
</gene>
<evidence type="ECO:0000313" key="1">
    <source>
        <dbReference type="EMBL" id="CAB1415167.1"/>
    </source>
</evidence>
<organism evidence="1 2">
    <name type="scientific">Pleuronectes platessa</name>
    <name type="common">European plaice</name>
    <dbReference type="NCBI Taxonomy" id="8262"/>
    <lineage>
        <taxon>Eukaryota</taxon>
        <taxon>Metazoa</taxon>
        <taxon>Chordata</taxon>
        <taxon>Craniata</taxon>
        <taxon>Vertebrata</taxon>
        <taxon>Euteleostomi</taxon>
        <taxon>Actinopterygii</taxon>
        <taxon>Neopterygii</taxon>
        <taxon>Teleostei</taxon>
        <taxon>Neoteleostei</taxon>
        <taxon>Acanthomorphata</taxon>
        <taxon>Carangaria</taxon>
        <taxon>Pleuronectiformes</taxon>
        <taxon>Pleuronectoidei</taxon>
        <taxon>Pleuronectidae</taxon>
        <taxon>Pleuronectes</taxon>
    </lineage>
</organism>
<keyword evidence="2" id="KW-1185">Reference proteome</keyword>
<proteinExistence type="predicted"/>
<dbReference type="AlphaFoldDB" id="A0A9N7TLR6"/>
<sequence length="137" mass="15352">MASYWMGGDEVQLIDTSMKPPRFSQLSLLQSVRVQQQLTTLIRGVQETGLRGTTDLEPLDFHTADTCPAQPGRTSLRGRCGEAARPPLHPGSSFWLQEDRRRVPLRMLHSPVTVCNVVHVATFIPRSSTLVFPEVER</sequence>
<protein>
    <submittedName>
        <fullName evidence="1">Uncharacterized protein</fullName>
    </submittedName>
</protein>
<dbReference type="EMBL" id="CADEAL010000141">
    <property type="protein sequence ID" value="CAB1415167.1"/>
    <property type="molecule type" value="Genomic_DNA"/>
</dbReference>
<name>A0A9N7TLR6_PLEPL</name>
<reference evidence="1" key="1">
    <citation type="submission" date="2020-03" db="EMBL/GenBank/DDBJ databases">
        <authorList>
            <person name="Weist P."/>
        </authorList>
    </citation>
    <scope>NUCLEOTIDE SEQUENCE</scope>
</reference>